<dbReference type="EMBL" id="CAJZBQ010000032">
    <property type="protein sequence ID" value="CAG9322623.1"/>
    <property type="molecule type" value="Genomic_DNA"/>
</dbReference>
<protein>
    <submittedName>
        <fullName evidence="2">Uncharacterized protein</fullName>
    </submittedName>
</protein>
<evidence type="ECO:0000256" key="1">
    <source>
        <dbReference type="SAM" id="MobiDB-lite"/>
    </source>
</evidence>
<evidence type="ECO:0000313" key="3">
    <source>
        <dbReference type="Proteomes" id="UP001162131"/>
    </source>
</evidence>
<organism evidence="2 3">
    <name type="scientific">Blepharisma stoltei</name>
    <dbReference type="NCBI Taxonomy" id="1481888"/>
    <lineage>
        <taxon>Eukaryota</taxon>
        <taxon>Sar</taxon>
        <taxon>Alveolata</taxon>
        <taxon>Ciliophora</taxon>
        <taxon>Postciliodesmatophora</taxon>
        <taxon>Heterotrichea</taxon>
        <taxon>Heterotrichida</taxon>
        <taxon>Blepharismidae</taxon>
        <taxon>Blepharisma</taxon>
    </lineage>
</organism>
<sequence length="507" mass="57034">MSNKRLVDSALGSQAVAFNYNKLAVECMKSNNLELGLDLLQKAYKITKNLPSNSNHLLKLTTLNNLSCAYMRISSIKQAKEILNEALEVASTLSTGYKEIASTYLNISAIESSFGFHKESLAHAQKALKTLQENNENSSSTAIIAFYNIGSEQLQLGIIEGLDNLKTSYDLANSNLSPNEPLIEYIKNNYADACLKYKKVPKAEKIMPNFRIKSKTSAQNFDHLNSQKMIYKSQKTSESSSHPKIKATRAEISVAKGGSCDYSKGDDNWAMKVGSQKKLKPSPRMTEGLKKIKPKEPDGKVLKSRSGRKIRVLQKQSTSEKNSQASSEGSLIKKVESPKPEMDRITSISEKIESLKRQLCKFEEVCKPLKAMDLESLDSQASSDRIITIRDKSARIIQNSVRKWLKHISTTREHTNSLENQNLEDFRYKKEQNSLKNLIKQHERSSDVSSSDKDGETPNKTENPLFVRVNGYNSQTISNKISLKSHAKAYENLRRHKIKYDSVKPVQ</sequence>
<feature type="compositionally biased region" description="Polar residues" evidence="1">
    <location>
        <begin position="314"/>
        <end position="329"/>
    </location>
</feature>
<feature type="region of interest" description="Disordered" evidence="1">
    <location>
        <begin position="272"/>
        <end position="343"/>
    </location>
</feature>
<feature type="compositionally biased region" description="Basic and acidic residues" evidence="1">
    <location>
        <begin position="331"/>
        <end position="343"/>
    </location>
</feature>
<feature type="compositionally biased region" description="Basic and acidic residues" evidence="1">
    <location>
        <begin position="287"/>
        <end position="301"/>
    </location>
</feature>
<feature type="compositionally biased region" description="Basic and acidic residues" evidence="1">
    <location>
        <begin position="440"/>
        <end position="459"/>
    </location>
</feature>
<dbReference type="Proteomes" id="UP001162131">
    <property type="component" value="Unassembled WGS sequence"/>
</dbReference>
<reference evidence="2" key="1">
    <citation type="submission" date="2021-09" db="EMBL/GenBank/DDBJ databases">
        <authorList>
            <consortium name="AG Swart"/>
            <person name="Singh M."/>
            <person name="Singh A."/>
            <person name="Seah K."/>
            <person name="Emmerich C."/>
        </authorList>
    </citation>
    <scope>NUCLEOTIDE SEQUENCE</scope>
    <source>
        <strain evidence="2">ATCC30299</strain>
    </source>
</reference>
<keyword evidence="3" id="KW-1185">Reference proteome</keyword>
<name>A0AAU9JE45_9CILI</name>
<dbReference type="Gene3D" id="1.25.40.10">
    <property type="entry name" value="Tetratricopeptide repeat domain"/>
    <property type="match status" value="1"/>
</dbReference>
<dbReference type="InterPro" id="IPR011990">
    <property type="entry name" value="TPR-like_helical_dom_sf"/>
</dbReference>
<comment type="caution">
    <text evidence="2">The sequence shown here is derived from an EMBL/GenBank/DDBJ whole genome shotgun (WGS) entry which is preliminary data.</text>
</comment>
<proteinExistence type="predicted"/>
<dbReference type="AlphaFoldDB" id="A0AAU9JE45"/>
<evidence type="ECO:0000313" key="2">
    <source>
        <dbReference type="EMBL" id="CAG9322623.1"/>
    </source>
</evidence>
<dbReference type="SUPFAM" id="SSF48452">
    <property type="entry name" value="TPR-like"/>
    <property type="match status" value="1"/>
</dbReference>
<feature type="region of interest" description="Disordered" evidence="1">
    <location>
        <begin position="439"/>
        <end position="465"/>
    </location>
</feature>
<feature type="compositionally biased region" description="Basic residues" evidence="1">
    <location>
        <begin position="302"/>
        <end position="312"/>
    </location>
</feature>
<gene>
    <name evidence="2" type="ORF">BSTOLATCC_MIC31746</name>
</gene>
<accession>A0AAU9JE45</accession>